<reference evidence="2 3" key="1">
    <citation type="submission" date="2022-08" db="EMBL/GenBank/DDBJ databases">
        <title>Reclassification of Massilia species as members of the genera Telluria, Duganella, Pseudoduganella, Mokoshia gen. nov. and Zemynaea gen. nov. using orthogonal and non-orthogonal genome-based approaches.</title>
        <authorList>
            <person name="Bowman J.P."/>
        </authorList>
    </citation>
    <scope>NUCLEOTIDE SEQUENCE [LARGE SCALE GENOMIC DNA]</scope>
    <source>
        <strain evidence="2 3">JCM 31661</strain>
    </source>
</reference>
<dbReference type="RefSeq" id="WP_258829036.1">
    <property type="nucleotide sequence ID" value="NZ_JANUHA010000012.1"/>
</dbReference>
<organism evidence="2 3">
    <name type="scientific">Massilia agri</name>
    <dbReference type="NCBI Taxonomy" id="1886785"/>
    <lineage>
        <taxon>Bacteria</taxon>
        <taxon>Pseudomonadati</taxon>
        <taxon>Pseudomonadota</taxon>
        <taxon>Betaproteobacteria</taxon>
        <taxon>Burkholderiales</taxon>
        <taxon>Oxalobacteraceae</taxon>
        <taxon>Telluria group</taxon>
        <taxon>Massilia</taxon>
    </lineage>
</organism>
<keyword evidence="1" id="KW-0812">Transmembrane</keyword>
<feature type="transmembrane region" description="Helical" evidence="1">
    <location>
        <begin position="93"/>
        <end position="112"/>
    </location>
</feature>
<name>A0ABT2AP68_9BURK</name>
<sequence>MKTTVKIIILFLFAVLLWNILTETADFMTVNIDGEEIGGPLGWLIGLVFAGGGAVIATVVMLFVGLVLAVVFAGVGVIVIGALGFAAGAVLLAISPLLLPLLIPIAIVWYMVSRSRRQRELKPGVQPAA</sequence>
<proteinExistence type="predicted"/>
<comment type="caution">
    <text evidence="2">The sequence shown here is derived from an EMBL/GenBank/DDBJ whole genome shotgun (WGS) entry which is preliminary data.</text>
</comment>
<keyword evidence="3" id="KW-1185">Reference proteome</keyword>
<evidence type="ECO:0008006" key="4">
    <source>
        <dbReference type="Google" id="ProtNLM"/>
    </source>
</evidence>
<dbReference type="EMBL" id="JANUHA010000012">
    <property type="protein sequence ID" value="MCS0598018.1"/>
    <property type="molecule type" value="Genomic_DNA"/>
</dbReference>
<evidence type="ECO:0000256" key="1">
    <source>
        <dbReference type="SAM" id="Phobius"/>
    </source>
</evidence>
<keyword evidence="1" id="KW-1133">Transmembrane helix</keyword>
<protein>
    <recommendedName>
        <fullName evidence="4">Phage holin family protein</fullName>
    </recommendedName>
</protein>
<evidence type="ECO:0000313" key="2">
    <source>
        <dbReference type="EMBL" id="MCS0598018.1"/>
    </source>
</evidence>
<feature type="transmembrane region" description="Helical" evidence="1">
    <location>
        <begin position="67"/>
        <end position="87"/>
    </location>
</feature>
<evidence type="ECO:0000313" key="3">
    <source>
        <dbReference type="Proteomes" id="UP001206572"/>
    </source>
</evidence>
<gene>
    <name evidence="2" type="ORF">NX780_16845</name>
</gene>
<feature type="transmembrane region" description="Helical" evidence="1">
    <location>
        <begin position="41"/>
        <end position="60"/>
    </location>
</feature>
<keyword evidence="1" id="KW-0472">Membrane</keyword>
<accession>A0ABT2AP68</accession>
<dbReference type="Proteomes" id="UP001206572">
    <property type="component" value="Unassembled WGS sequence"/>
</dbReference>